<keyword evidence="2" id="KW-1185">Reference proteome</keyword>
<organism evidence="1 2">
    <name type="scientific">Solanum tuberosum</name>
    <name type="common">Potato</name>
    <dbReference type="NCBI Taxonomy" id="4113"/>
    <lineage>
        <taxon>Eukaryota</taxon>
        <taxon>Viridiplantae</taxon>
        <taxon>Streptophyta</taxon>
        <taxon>Embryophyta</taxon>
        <taxon>Tracheophyta</taxon>
        <taxon>Spermatophyta</taxon>
        <taxon>Magnoliopsida</taxon>
        <taxon>eudicotyledons</taxon>
        <taxon>Gunneridae</taxon>
        <taxon>Pentapetalae</taxon>
        <taxon>asterids</taxon>
        <taxon>lamiids</taxon>
        <taxon>Solanales</taxon>
        <taxon>Solanaceae</taxon>
        <taxon>Solanoideae</taxon>
        <taxon>Solaneae</taxon>
        <taxon>Solanum</taxon>
    </lineage>
</organism>
<accession>M1DMF3</accession>
<dbReference type="AlphaFoldDB" id="M1DMF3"/>
<dbReference type="InParanoid" id="M1DMF3"/>
<evidence type="ECO:0008006" key="3">
    <source>
        <dbReference type="Google" id="ProtNLM"/>
    </source>
</evidence>
<dbReference type="Gramene" id="PGSC0003DMT400091362">
    <property type="protein sequence ID" value="PGSC0003DMT400091362"/>
    <property type="gene ID" value="PGSC0003DMG400040933"/>
</dbReference>
<reference evidence="2" key="1">
    <citation type="journal article" date="2011" name="Nature">
        <title>Genome sequence and analysis of the tuber crop potato.</title>
        <authorList>
            <consortium name="The Potato Genome Sequencing Consortium"/>
        </authorList>
    </citation>
    <scope>NUCLEOTIDE SEQUENCE [LARGE SCALE GENOMIC DNA]</scope>
    <source>
        <strain evidence="2">cv. DM1-3 516 R44</strain>
    </source>
</reference>
<reference evidence="1" key="2">
    <citation type="submission" date="2015-06" db="UniProtKB">
        <authorList>
            <consortium name="EnsemblPlants"/>
        </authorList>
    </citation>
    <scope>IDENTIFICATION</scope>
    <source>
        <strain evidence="1">DM1-3 516 R44</strain>
    </source>
</reference>
<evidence type="ECO:0000313" key="2">
    <source>
        <dbReference type="Proteomes" id="UP000011115"/>
    </source>
</evidence>
<name>M1DMF3_SOLTU</name>
<evidence type="ECO:0000313" key="1">
    <source>
        <dbReference type="EnsemblPlants" id="PGSC0003DMT400091362"/>
    </source>
</evidence>
<dbReference type="EnsemblPlants" id="PGSC0003DMT400091362">
    <property type="protein sequence ID" value="PGSC0003DMT400091362"/>
    <property type="gene ID" value="PGSC0003DMG400040933"/>
</dbReference>
<dbReference type="PaxDb" id="4113-PGSC0003DMT400091362"/>
<proteinExistence type="predicted"/>
<sequence length="107" mass="11691">MPPCLYTFGRVQVLSIQITLRSVPDLHFSKISVIMPLRRANARNANAKNANTAPPVPDKEVSNVEFRNAIQMLAESVANQNNQQAPILRVSVGANHDGLGRGNIPIH</sequence>
<protein>
    <recommendedName>
        <fullName evidence="3">Gag-pol polyprotein</fullName>
    </recommendedName>
</protein>
<dbReference type="HOGENOM" id="CLU_2214648_0_0_1"/>
<dbReference type="Proteomes" id="UP000011115">
    <property type="component" value="Unassembled WGS sequence"/>
</dbReference>